<feature type="compositionally biased region" description="Basic residues" evidence="1">
    <location>
        <begin position="105"/>
        <end position="114"/>
    </location>
</feature>
<feature type="region of interest" description="Disordered" evidence="1">
    <location>
        <begin position="91"/>
        <end position="121"/>
    </location>
</feature>
<evidence type="ECO:0000256" key="1">
    <source>
        <dbReference type="SAM" id="MobiDB-lite"/>
    </source>
</evidence>
<gene>
    <name evidence="2" type="ORF">IDH44_08075</name>
</gene>
<evidence type="ECO:0008006" key="4">
    <source>
        <dbReference type="Google" id="ProtNLM"/>
    </source>
</evidence>
<evidence type="ECO:0000313" key="3">
    <source>
        <dbReference type="Proteomes" id="UP000621560"/>
    </source>
</evidence>
<keyword evidence="3" id="KW-1185">Reference proteome</keyword>
<protein>
    <recommendedName>
        <fullName evidence="4">Helicase XPB/Ssl2 N-terminal domain-containing protein</fullName>
    </recommendedName>
</protein>
<comment type="caution">
    <text evidence="2">The sequence shown here is derived from an EMBL/GenBank/DDBJ whole genome shotgun (WGS) entry which is preliminary data.</text>
</comment>
<proteinExistence type="predicted"/>
<accession>A0A927GRC4</accession>
<organism evidence="2 3">
    <name type="scientific">Paenibacillus sabuli</name>
    <dbReference type="NCBI Taxonomy" id="2772509"/>
    <lineage>
        <taxon>Bacteria</taxon>
        <taxon>Bacillati</taxon>
        <taxon>Bacillota</taxon>
        <taxon>Bacilli</taxon>
        <taxon>Bacillales</taxon>
        <taxon>Paenibacillaceae</taxon>
        <taxon>Paenibacillus</taxon>
    </lineage>
</organism>
<sequence length="396" mass="44596">MNLADMLGYADIGQLSRIAETYACSCNSRSKNELIQSILRAAGSRDSFGKQIDAMSMEELRFLNGLLFDGQRAYSVEELVARVKQGRFDEQEKPAVTAVAPPPSGRKRAGKSKKPALQSLPSPRETIAKFKASGWLFNGFAGTDRYLFHMPEDLKTRLQRELQRRLTSQLQVARDEPEAFRDEQTLMAEDVRTLLHFVGQQTPALSAEGAMYRRSIQLLADQLHVREEPPAKGAWRFGYGRRFKDYPNRMSYLYDYCYYNGLVEERGDALVLTEAGAARLAEGKREEPALLYRFWLRLYRKAIPALPALAGWIDRLATDWVTLESLESALLPYVKPYYYDTASDVLEKRILSMLLHLGMLRIGEHSASGRVVRMTPIGRAAASGVVVTDGEAIALD</sequence>
<dbReference type="AlphaFoldDB" id="A0A927GRC4"/>
<dbReference type="EMBL" id="JACXIZ010000014">
    <property type="protein sequence ID" value="MBD2845146.1"/>
    <property type="molecule type" value="Genomic_DNA"/>
</dbReference>
<name>A0A927GRC4_9BACL</name>
<evidence type="ECO:0000313" key="2">
    <source>
        <dbReference type="EMBL" id="MBD2845146.1"/>
    </source>
</evidence>
<dbReference type="RefSeq" id="WP_190916479.1">
    <property type="nucleotide sequence ID" value="NZ_JACXIZ010000014.1"/>
</dbReference>
<reference evidence="2" key="1">
    <citation type="submission" date="2020-09" db="EMBL/GenBank/DDBJ databases">
        <title>A novel bacterium of genus Paenibacillus, isolated from South China Sea.</title>
        <authorList>
            <person name="Huang H."/>
            <person name="Mo K."/>
            <person name="Hu Y."/>
        </authorList>
    </citation>
    <scope>NUCLEOTIDE SEQUENCE</scope>
    <source>
        <strain evidence="2">IB182496</strain>
    </source>
</reference>
<dbReference type="Proteomes" id="UP000621560">
    <property type="component" value="Unassembled WGS sequence"/>
</dbReference>